<dbReference type="SUPFAM" id="SSF54690">
    <property type="entry name" value="Molybdopterin synthase subunit MoaE"/>
    <property type="match status" value="1"/>
</dbReference>
<dbReference type="AlphaFoldDB" id="A0A381QHX2"/>
<evidence type="ECO:0008006" key="2">
    <source>
        <dbReference type="Google" id="ProtNLM"/>
    </source>
</evidence>
<proteinExistence type="predicted"/>
<dbReference type="CDD" id="cd00756">
    <property type="entry name" value="MoaE"/>
    <property type="match status" value="1"/>
</dbReference>
<reference evidence="1" key="1">
    <citation type="submission" date="2018-05" db="EMBL/GenBank/DDBJ databases">
        <authorList>
            <person name="Lanie J.A."/>
            <person name="Ng W.-L."/>
            <person name="Kazmierczak K.M."/>
            <person name="Andrzejewski T.M."/>
            <person name="Davidsen T.M."/>
            <person name="Wayne K.J."/>
            <person name="Tettelin H."/>
            <person name="Glass J.I."/>
            <person name="Rusch D."/>
            <person name="Podicherti R."/>
            <person name="Tsui H.-C.T."/>
            <person name="Winkler M.E."/>
        </authorList>
    </citation>
    <scope>NUCLEOTIDE SEQUENCE</scope>
</reference>
<dbReference type="EMBL" id="UINC01001355">
    <property type="protein sequence ID" value="SUZ78474.1"/>
    <property type="molecule type" value="Genomic_DNA"/>
</dbReference>
<organism evidence="1">
    <name type="scientific">marine metagenome</name>
    <dbReference type="NCBI Taxonomy" id="408172"/>
    <lineage>
        <taxon>unclassified sequences</taxon>
        <taxon>metagenomes</taxon>
        <taxon>ecological metagenomes</taxon>
    </lineage>
</organism>
<gene>
    <name evidence="1" type="ORF">METZ01_LOCUS31328</name>
</gene>
<accession>A0A381QHX2</accession>
<protein>
    <recommendedName>
        <fullName evidence="2">Molybdopterin synthase catalytic subunit</fullName>
    </recommendedName>
</protein>
<name>A0A381QHX2_9ZZZZ</name>
<dbReference type="GO" id="GO:0006777">
    <property type="term" value="P:Mo-molybdopterin cofactor biosynthetic process"/>
    <property type="evidence" value="ECO:0007669"/>
    <property type="project" value="InterPro"/>
</dbReference>
<dbReference type="InterPro" id="IPR003448">
    <property type="entry name" value="Mopterin_biosynth_MoaE"/>
</dbReference>
<sequence>MSSAAGGPTAESTDPDTWLGLSAEPLPVDEITRWVGRPDCGAVVVFSGNARDHADGRVGVTGLEYEAYESQVVPRLSRITTEARRRWPALGRVAMVHRVGPLAIGEAAVVVAVSSPHRDVAFDAGRWCIDSLKSTVPIWKREKWEGGESWGLDAQHVADVDGQAGTSEARR</sequence>
<dbReference type="PANTHER" id="PTHR23404">
    <property type="entry name" value="MOLYBDOPTERIN SYNTHASE RELATED"/>
    <property type="match status" value="1"/>
</dbReference>
<dbReference type="Gene3D" id="3.90.1170.40">
    <property type="entry name" value="Molybdopterin biosynthesis MoaE subunit"/>
    <property type="match status" value="1"/>
</dbReference>
<dbReference type="Pfam" id="PF02391">
    <property type="entry name" value="MoaE"/>
    <property type="match status" value="1"/>
</dbReference>
<evidence type="ECO:0000313" key="1">
    <source>
        <dbReference type="EMBL" id="SUZ78474.1"/>
    </source>
</evidence>
<dbReference type="InterPro" id="IPR036563">
    <property type="entry name" value="MoaE_sf"/>
</dbReference>